<protein>
    <submittedName>
        <fullName evidence="1">Uncharacterized protein</fullName>
    </submittedName>
</protein>
<dbReference type="AlphaFoldDB" id="A0A319DPU4"/>
<gene>
    <name evidence="1" type="ORF">BO71DRAFT_172022</name>
</gene>
<organism evidence="1 2">
    <name type="scientific">Aspergillus ellipticus CBS 707.79</name>
    <dbReference type="NCBI Taxonomy" id="1448320"/>
    <lineage>
        <taxon>Eukaryota</taxon>
        <taxon>Fungi</taxon>
        <taxon>Dikarya</taxon>
        <taxon>Ascomycota</taxon>
        <taxon>Pezizomycotina</taxon>
        <taxon>Eurotiomycetes</taxon>
        <taxon>Eurotiomycetidae</taxon>
        <taxon>Eurotiales</taxon>
        <taxon>Aspergillaceae</taxon>
        <taxon>Aspergillus</taxon>
        <taxon>Aspergillus subgen. Circumdati</taxon>
    </lineage>
</organism>
<reference evidence="1 2" key="1">
    <citation type="submission" date="2018-02" db="EMBL/GenBank/DDBJ databases">
        <title>The genomes of Aspergillus section Nigri reveals drivers in fungal speciation.</title>
        <authorList>
            <consortium name="DOE Joint Genome Institute"/>
            <person name="Vesth T.C."/>
            <person name="Nybo J."/>
            <person name="Theobald S."/>
            <person name="Brandl J."/>
            <person name="Frisvad J.C."/>
            <person name="Nielsen K.F."/>
            <person name="Lyhne E.K."/>
            <person name="Kogle M.E."/>
            <person name="Kuo A."/>
            <person name="Riley R."/>
            <person name="Clum A."/>
            <person name="Nolan M."/>
            <person name="Lipzen A."/>
            <person name="Salamov A."/>
            <person name="Henrissat B."/>
            <person name="Wiebenga A."/>
            <person name="De vries R.P."/>
            <person name="Grigoriev I.V."/>
            <person name="Mortensen U.H."/>
            <person name="Andersen M.R."/>
            <person name="Baker S.E."/>
        </authorList>
    </citation>
    <scope>NUCLEOTIDE SEQUENCE [LARGE SCALE GENOMIC DNA]</scope>
    <source>
        <strain evidence="1 2">CBS 707.79</strain>
    </source>
</reference>
<evidence type="ECO:0000313" key="1">
    <source>
        <dbReference type="EMBL" id="PYH99675.1"/>
    </source>
</evidence>
<dbReference type="VEuPathDB" id="FungiDB:BO71DRAFT_172022"/>
<dbReference type="Proteomes" id="UP000247810">
    <property type="component" value="Unassembled WGS sequence"/>
</dbReference>
<name>A0A319DPU4_9EURO</name>
<proteinExistence type="predicted"/>
<accession>A0A319DPU4</accession>
<dbReference type="EMBL" id="KZ825800">
    <property type="protein sequence ID" value="PYH99675.1"/>
    <property type="molecule type" value="Genomic_DNA"/>
</dbReference>
<evidence type="ECO:0000313" key="2">
    <source>
        <dbReference type="Proteomes" id="UP000247810"/>
    </source>
</evidence>
<keyword evidence="2" id="KW-1185">Reference proteome</keyword>
<sequence>MRVRFGRLLRTLPWRNSGICGGTPGAHHITSNEINGWMRAAVAVAAAAAAALSFSSFKEGPKGTRFSIPRQMYEVDRSVSNVARAN</sequence>